<protein>
    <submittedName>
        <fullName evidence="2">Exonuclease</fullName>
    </submittedName>
</protein>
<keyword evidence="2" id="KW-0540">Nuclease</keyword>
<keyword evidence="2" id="KW-0378">Hydrolase</keyword>
<evidence type="ECO:0000313" key="2">
    <source>
        <dbReference type="EMBL" id="WZE63500.1"/>
    </source>
</evidence>
<reference evidence="2" key="1">
    <citation type="submission" date="2023-10" db="EMBL/GenBank/DDBJ databases">
        <title>Two new lytic phages for Micrococcus sp. strain 1402.</title>
        <authorList>
            <person name="Petrzik K."/>
        </authorList>
    </citation>
    <scope>NUCLEOTIDE SEQUENCE</scope>
</reference>
<dbReference type="EMBL" id="OR756649">
    <property type="protein sequence ID" value="WZE63500.1"/>
    <property type="molecule type" value="Genomic_DNA"/>
</dbReference>
<dbReference type="InterPro" id="IPR038726">
    <property type="entry name" value="PDDEXK_AddAB-type"/>
</dbReference>
<dbReference type="GO" id="GO:0004527">
    <property type="term" value="F:exonuclease activity"/>
    <property type="evidence" value="ECO:0007669"/>
    <property type="project" value="UniProtKB-KW"/>
</dbReference>
<feature type="domain" description="PD-(D/E)XK endonuclease-like" evidence="1">
    <location>
        <begin position="37"/>
        <end position="284"/>
    </location>
</feature>
<dbReference type="Pfam" id="PF12705">
    <property type="entry name" value="PDDEXK_1"/>
    <property type="match status" value="1"/>
</dbReference>
<name>A0AAU6R677_9CAUD</name>
<proteinExistence type="predicted"/>
<sequence>MTTLETYGPNKSRLEIGHAVTSSRGERVWDAEKPLKISNSEIQQFKSDRRTWFLAYYRGLGLKKSEEEITGFRSLGTRVHAALEHYYTQESPVLYYLKSIYEDIEKQLLERGRMYEVDNLWKEYDLAHAMVEGYLEWIAEEAIDDGLEVVAAEGVVEVLSHIMGLMLRGKLDQRIVRKVDNARLFRDFKTVGNLTAPVKTLHLNEQMKFYHLLEHLDSIEKTGEAPVWRTDGALYMMLRRVKRTAQAKPPFYGQLEVRHNKREIETMWIRTTKTIEEMFDTRAALDAGGDPHYWCPARIDGYASSSDFFPIYNMFDDGSNVEGMIESYYEVVDPDARYNLEEMEKGNE</sequence>
<evidence type="ECO:0000259" key="1">
    <source>
        <dbReference type="Pfam" id="PF12705"/>
    </source>
</evidence>
<organism evidence="2">
    <name type="scientific">Micrococcus phage Kurnik</name>
    <dbReference type="NCBI Taxonomy" id="3092208"/>
    <lineage>
        <taxon>Viruses</taxon>
        <taxon>Duplodnaviria</taxon>
        <taxon>Heunggongvirae</taxon>
        <taxon>Uroviricota</taxon>
        <taxon>Caudoviricetes</taxon>
    </lineage>
</organism>
<accession>A0AAU6R677</accession>
<keyword evidence="2" id="KW-0269">Exonuclease</keyword>